<dbReference type="AlphaFoldDB" id="A0A1W6YEZ9"/>
<reference evidence="2 3" key="1">
    <citation type="submission" date="2017-05" db="EMBL/GenBank/DDBJ databases">
        <title>Complete and WGS of Bordetella genogroups.</title>
        <authorList>
            <person name="Spilker T."/>
            <person name="LiPuma J."/>
        </authorList>
    </citation>
    <scope>NUCLEOTIDE SEQUENCE [LARGE SCALE GENOMIC DNA]</scope>
    <source>
        <strain evidence="2 3">AU19157</strain>
    </source>
</reference>
<dbReference type="PANTHER" id="PTHR34448:SF1">
    <property type="entry name" value="BLL6088 PROTEIN"/>
    <property type="match status" value="1"/>
</dbReference>
<protein>
    <submittedName>
        <fullName evidence="2">2,5-dihydroxypyridine 5,6-dioxygenase</fullName>
    </submittedName>
</protein>
<organism evidence="2 3">
    <name type="scientific">Bordetella genomosp. 8</name>
    <dbReference type="NCBI Taxonomy" id="1416806"/>
    <lineage>
        <taxon>Bacteria</taxon>
        <taxon>Pseudomonadati</taxon>
        <taxon>Pseudomonadota</taxon>
        <taxon>Betaproteobacteria</taxon>
        <taxon>Burkholderiales</taxon>
        <taxon>Alcaligenaceae</taxon>
        <taxon>Bordetella</taxon>
    </lineage>
</organism>
<dbReference type="RefSeq" id="WP_086062796.1">
    <property type="nucleotide sequence ID" value="NZ_CP021108.1"/>
</dbReference>
<dbReference type="STRING" id="1416806.CAL12_01120"/>
<gene>
    <name evidence="2" type="ORF">CAL12_01120</name>
</gene>
<evidence type="ECO:0000313" key="3">
    <source>
        <dbReference type="Proteomes" id="UP000194151"/>
    </source>
</evidence>
<proteinExistence type="predicted"/>
<dbReference type="KEGG" id="bgv:CAL12_01120"/>
<keyword evidence="2" id="KW-0560">Oxidoreductase</keyword>
<dbReference type="SUPFAM" id="SSF144052">
    <property type="entry name" value="Thermophilic metalloprotease-like"/>
    <property type="match status" value="1"/>
</dbReference>
<accession>A0A1W6YEZ9</accession>
<dbReference type="InterPro" id="IPR058739">
    <property type="entry name" value="NicX"/>
</dbReference>
<dbReference type="Pfam" id="PF26233">
    <property type="entry name" value="NicX"/>
    <property type="match status" value="1"/>
</dbReference>
<dbReference type="PANTHER" id="PTHR34448">
    <property type="entry name" value="AMINOPEPTIDASE"/>
    <property type="match status" value="1"/>
</dbReference>
<keyword evidence="3" id="KW-1185">Reference proteome</keyword>
<dbReference type="EMBL" id="CP021108">
    <property type="protein sequence ID" value="ARP79564.1"/>
    <property type="molecule type" value="Genomic_DNA"/>
</dbReference>
<dbReference type="Proteomes" id="UP000194151">
    <property type="component" value="Chromosome"/>
</dbReference>
<evidence type="ECO:0000313" key="2">
    <source>
        <dbReference type="EMBL" id="ARP79564.1"/>
    </source>
</evidence>
<keyword evidence="1" id="KW-0479">Metal-binding</keyword>
<dbReference type="OrthoDB" id="6918951at2"/>
<sequence>MSVSDIDLIHAWKQVLTLSRLEAGQIVTVLTGADTHPQTLRCAITAASDMGARVNRLDLPPVNAEKSISRDALAYLGTTPLTGNPAAIAALNASDLVLDLMTLLFSNEQHDILKTGTKILLAIEPPEVLCRLVPTAADRERVRAAAHRIEAARQMHITSDAGTDLRCALGEFPAISEYGFVDEPGRWDHWPSGFVLTWPNEGHSNGRVVLDRGDILLPMKDYVTDPIELVIENGYVTRIEGGVQADILKEYMAAYEDPEAYAVSHIGWGLQPRAQWSMLAHYNKEAHIGMDARAFEGNFLWSMGPNNEAGGSRNTACHIDIPMRHCTVALDGTPVVVNGVVQDEPGLARAARRKDAP</sequence>
<dbReference type="GO" id="GO:0051213">
    <property type="term" value="F:dioxygenase activity"/>
    <property type="evidence" value="ECO:0007669"/>
    <property type="project" value="UniProtKB-KW"/>
</dbReference>
<keyword evidence="2" id="KW-0223">Dioxygenase</keyword>
<evidence type="ECO:0000256" key="1">
    <source>
        <dbReference type="ARBA" id="ARBA00022723"/>
    </source>
</evidence>
<name>A0A1W6YEZ9_9BORD</name>
<dbReference type="GO" id="GO:0046872">
    <property type="term" value="F:metal ion binding"/>
    <property type="evidence" value="ECO:0007669"/>
    <property type="project" value="UniProtKB-KW"/>
</dbReference>
<dbReference type="InterPro" id="IPR052170">
    <property type="entry name" value="M29_Exopeptidase"/>
</dbReference>